<dbReference type="PANTHER" id="PTHR37535">
    <property type="entry name" value="FLUG DOMAIN PROTEIN"/>
    <property type="match status" value="1"/>
</dbReference>
<dbReference type="Proteomes" id="UP001172681">
    <property type="component" value="Unassembled WGS sequence"/>
</dbReference>
<sequence length="666" mass="75789">MLSYSPWPHPGLTLASPRSQVSALKMIGVYGESDIGLQHIGALPIKTGLNGYGSPQYRGNQVRRQQPALQDSILLRVMAYRTKTLSGVSTAERVRQRRERRAALSNAPVPEYNDDYDDTEQYNETTQFSQERMMNLWADWCEAEGKPDSYLLKEGWTLPPTSAFKQFLRFAIDAREDRGGPLLEPEPASALAMKVRVGNFWSGIKRRISFDVPKAIKTEILGFIDGRLQKEGLVTSKTQKKESINKRDMTHLMSVLWTEPDPSKSHPRVGRSRVLLSGAVMIGYTTGARTGAIIPQFPSAEARNTAVEAGIRRYVRRDSNFQRRADSEHEPLKGLRWETSASWRDDLRHDTMAWLLALAFADDVFEHHSSARTLFELVLSDRVESASILYKPGKRDLHVFRPSLTSATALPQKAFGDWFRLWTRQSGYTHPLVFYRFRQEVTNKVDAANVSAAQRKHTVGHSRAVFNRSYIHSISNVDVQSLYLGEKPRADYFDHLTSASCSRIKGFPIKLPLNIANQVCAADEVYQNLEKQKLKAEANDARGDLQGIRDQMRCLRKRLLRNHLKLYQAEWVQKFRAESAFTNPADLEKPDFSTSRFDQELSCKPRQRIIAQVMSGEIEYSSAIRPKIIDVLAELAREEEVRAYRPNEEPRGRFCPVIACGKELPM</sequence>
<evidence type="ECO:0000313" key="2">
    <source>
        <dbReference type="EMBL" id="KAJ9621808.1"/>
    </source>
</evidence>
<dbReference type="EMBL" id="JAPDRN010000112">
    <property type="protein sequence ID" value="KAJ9621808.1"/>
    <property type="molecule type" value="Genomic_DNA"/>
</dbReference>
<feature type="coiled-coil region" evidence="1">
    <location>
        <begin position="531"/>
        <end position="558"/>
    </location>
</feature>
<protein>
    <submittedName>
        <fullName evidence="2">Uncharacterized protein</fullName>
    </submittedName>
</protein>
<reference evidence="2" key="1">
    <citation type="submission" date="2022-10" db="EMBL/GenBank/DDBJ databases">
        <title>Culturing micro-colonial fungi from biological soil crusts in the Mojave desert and describing Neophaeococcomyces mojavensis, and introducing the new genera and species Taxawa tesnikishii.</title>
        <authorList>
            <person name="Kurbessoian T."/>
            <person name="Stajich J.E."/>
        </authorList>
    </citation>
    <scope>NUCLEOTIDE SEQUENCE</scope>
    <source>
        <strain evidence="2">TK_35</strain>
    </source>
</reference>
<keyword evidence="1" id="KW-0175">Coiled coil</keyword>
<dbReference type="PANTHER" id="PTHR37535:SF3">
    <property type="entry name" value="FLUG DOMAIN-CONTAINING PROTEIN"/>
    <property type="match status" value="1"/>
</dbReference>
<gene>
    <name evidence="2" type="ORF">H2204_011724</name>
</gene>
<evidence type="ECO:0000313" key="3">
    <source>
        <dbReference type="Proteomes" id="UP001172681"/>
    </source>
</evidence>
<dbReference type="InterPro" id="IPR021842">
    <property type="entry name" value="DUF3435"/>
</dbReference>
<proteinExistence type="predicted"/>
<comment type="caution">
    <text evidence="2">The sequence shown here is derived from an EMBL/GenBank/DDBJ whole genome shotgun (WGS) entry which is preliminary data.</text>
</comment>
<evidence type="ECO:0000256" key="1">
    <source>
        <dbReference type="SAM" id="Coils"/>
    </source>
</evidence>
<dbReference type="Pfam" id="PF11917">
    <property type="entry name" value="DUF3435"/>
    <property type="match status" value="1"/>
</dbReference>
<keyword evidence="3" id="KW-1185">Reference proteome</keyword>
<dbReference type="AlphaFoldDB" id="A0AA38XTN2"/>
<organism evidence="2 3">
    <name type="scientific">Knufia peltigerae</name>
    <dbReference type="NCBI Taxonomy" id="1002370"/>
    <lineage>
        <taxon>Eukaryota</taxon>
        <taxon>Fungi</taxon>
        <taxon>Dikarya</taxon>
        <taxon>Ascomycota</taxon>
        <taxon>Pezizomycotina</taxon>
        <taxon>Eurotiomycetes</taxon>
        <taxon>Chaetothyriomycetidae</taxon>
        <taxon>Chaetothyriales</taxon>
        <taxon>Trichomeriaceae</taxon>
        <taxon>Knufia</taxon>
    </lineage>
</organism>
<name>A0AA38XTN2_9EURO</name>
<accession>A0AA38XTN2</accession>